<feature type="compositionally biased region" description="Acidic residues" evidence="1">
    <location>
        <begin position="33"/>
        <end position="46"/>
    </location>
</feature>
<dbReference type="NCBIfam" id="TIGR00426">
    <property type="entry name" value="competence protein ComEA helix-hairpin-helix repeat region"/>
    <property type="match status" value="1"/>
</dbReference>
<keyword evidence="2" id="KW-0472">Membrane</keyword>
<feature type="compositionally biased region" description="Gly residues" evidence="1">
    <location>
        <begin position="193"/>
        <end position="209"/>
    </location>
</feature>
<dbReference type="Gene3D" id="3.10.560.10">
    <property type="entry name" value="Outer membrane lipoprotein wza domain like"/>
    <property type="match status" value="1"/>
</dbReference>
<dbReference type="GO" id="GO:0003677">
    <property type="term" value="F:DNA binding"/>
    <property type="evidence" value="ECO:0007669"/>
    <property type="project" value="InterPro"/>
</dbReference>
<dbReference type="SUPFAM" id="SSF47781">
    <property type="entry name" value="RuvA domain 2-like"/>
    <property type="match status" value="1"/>
</dbReference>
<dbReference type="AlphaFoldDB" id="A0A7Y9IE18"/>
<keyword evidence="2" id="KW-0812">Transmembrane</keyword>
<dbReference type="InterPro" id="IPR010994">
    <property type="entry name" value="RuvA_2-like"/>
</dbReference>
<dbReference type="PANTHER" id="PTHR21180:SF32">
    <property type="entry name" value="ENDONUCLEASE_EXONUCLEASE_PHOSPHATASE FAMILY DOMAIN-CONTAINING PROTEIN 1"/>
    <property type="match status" value="1"/>
</dbReference>
<reference evidence="4 5" key="1">
    <citation type="submission" date="2020-07" db="EMBL/GenBank/DDBJ databases">
        <title>Sequencing the genomes of 1000 actinobacteria strains.</title>
        <authorList>
            <person name="Klenk H.-P."/>
        </authorList>
    </citation>
    <scope>NUCLEOTIDE SEQUENCE [LARGE SCALE GENOMIC DNA]</scope>
    <source>
        <strain evidence="4 5">DSM 22083</strain>
    </source>
</reference>
<comment type="caution">
    <text evidence="4">The sequence shown here is derived from an EMBL/GenBank/DDBJ whole genome shotgun (WGS) entry which is preliminary data.</text>
</comment>
<evidence type="ECO:0000313" key="4">
    <source>
        <dbReference type="EMBL" id="NYE75022.1"/>
    </source>
</evidence>
<organism evidence="4 5">
    <name type="scientific">Microlunatus parietis</name>
    <dbReference type="NCBI Taxonomy" id="682979"/>
    <lineage>
        <taxon>Bacteria</taxon>
        <taxon>Bacillati</taxon>
        <taxon>Actinomycetota</taxon>
        <taxon>Actinomycetes</taxon>
        <taxon>Propionibacteriales</taxon>
        <taxon>Propionibacteriaceae</taxon>
        <taxon>Microlunatus</taxon>
    </lineage>
</organism>
<feature type="region of interest" description="Disordered" evidence="1">
    <location>
        <begin position="184"/>
        <end position="212"/>
    </location>
</feature>
<feature type="transmembrane region" description="Helical" evidence="2">
    <location>
        <begin position="66"/>
        <end position="87"/>
    </location>
</feature>
<dbReference type="RefSeq" id="WP_179757598.1">
    <property type="nucleotide sequence ID" value="NZ_JACCBU010000001.1"/>
</dbReference>
<evidence type="ECO:0000313" key="5">
    <source>
        <dbReference type="Proteomes" id="UP000569914"/>
    </source>
</evidence>
<dbReference type="InterPro" id="IPR003583">
    <property type="entry name" value="Hlx-hairpin-Hlx_DNA-bd_motif"/>
</dbReference>
<feature type="region of interest" description="Disordered" evidence="1">
    <location>
        <begin position="21"/>
        <end position="48"/>
    </location>
</feature>
<gene>
    <name evidence="4" type="ORF">BKA15_006351</name>
</gene>
<dbReference type="EMBL" id="JACCBU010000001">
    <property type="protein sequence ID" value="NYE75022.1"/>
    <property type="molecule type" value="Genomic_DNA"/>
</dbReference>
<keyword evidence="2" id="KW-1133">Transmembrane helix</keyword>
<keyword evidence="5" id="KW-1185">Reference proteome</keyword>
<sequence length="270" mass="28127">MKVTEGAEPDLAHRVRERIARMLAEQAPRPEPADDVEEYGEDDDLGPDAVDRLPIRPRGFGRFGPAHLAVIAVVAVLGLAVAGWAVLRAQPVSLATPVPQVQPESQPPEPSTGPPATPGATPAVIMVHVVGAVRRPGLVTLPERSRVADAIERAGGLTREADPDRLNLAQVLADGQQVVIGTRADPAGEVRDGGGTNTGGGDPAGGGGQVDLNTATQSQLEALPGVGPVTAGKIIAWREQHGRFSRVEELQEVDGIGPKTFAQLAPHVRV</sequence>
<dbReference type="InterPro" id="IPR051675">
    <property type="entry name" value="Endo/Exo/Phosphatase_dom_1"/>
</dbReference>
<dbReference type="Pfam" id="PF10531">
    <property type="entry name" value="SLBB"/>
    <property type="match status" value="1"/>
</dbReference>
<dbReference type="GO" id="GO:0015628">
    <property type="term" value="P:protein secretion by the type II secretion system"/>
    <property type="evidence" value="ECO:0007669"/>
    <property type="project" value="TreeGrafter"/>
</dbReference>
<proteinExistence type="predicted"/>
<feature type="region of interest" description="Disordered" evidence="1">
    <location>
        <begin position="98"/>
        <end position="120"/>
    </location>
</feature>
<feature type="compositionally biased region" description="Pro residues" evidence="1">
    <location>
        <begin position="105"/>
        <end position="117"/>
    </location>
</feature>
<feature type="domain" description="Helix-hairpin-helix DNA-binding motif class 1" evidence="3">
    <location>
        <begin position="248"/>
        <end position="267"/>
    </location>
</feature>
<evidence type="ECO:0000256" key="2">
    <source>
        <dbReference type="SAM" id="Phobius"/>
    </source>
</evidence>
<name>A0A7Y9IE18_9ACTN</name>
<dbReference type="PANTHER" id="PTHR21180">
    <property type="entry name" value="ENDONUCLEASE/EXONUCLEASE/PHOSPHATASE FAMILY DOMAIN-CONTAINING PROTEIN 1"/>
    <property type="match status" value="1"/>
</dbReference>
<dbReference type="GO" id="GO:0015627">
    <property type="term" value="C:type II protein secretion system complex"/>
    <property type="evidence" value="ECO:0007669"/>
    <property type="project" value="TreeGrafter"/>
</dbReference>
<protein>
    <submittedName>
        <fullName evidence="4">Competence protein ComEA</fullName>
    </submittedName>
</protein>
<feature type="domain" description="Helix-hairpin-helix DNA-binding motif class 1" evidence="3">
    <location>
        <begin position="218"/>
        <end position="237"/>
    </location>
</feature>
<dbReference type="InterPro" id="IPR004509">
    <property type="entry name" value="Competence_ComEA_HhH"/>
</dbReference>
<dbReference type="GO" id="GO:0006281">
    <property type="term" value="P:DNA repair"/>
    <property type="evidence" value="ECO:0007669"/>
    <property type="project" value="InterPro"/>
</dbReference>
<dbReference type="Pfam" id="PF12836">
    <property type="entry name" value="HHH_3"/>
    <property type="match status" value="1"/>
</dbReference>
<dbReference type="Proteomes" id="UP000569914">
    <property type="component" value="Unassembled WGS sequence"/>
</dbReference>
<dbReference type="SMART" id="SM00278">
    <property type="entry name" value="HhH1"/>
    <property type="match status" value="2"/>
</dbReference>
<dbReference type="Gene3D" id="1.10.150.320">
    <property type="entry name" value="Photosystem II 12 kDa extrinsic protein"/>
    <property type="match status" value="1"/>
</dbReference>
<accession>A0A7Y9IE18</accession>
<evidence type="ECO:0000259" key="3">
    <source>
        <dbReference type="SMART" id="SM00278"/>
    </source>
</evidence>
<evidence type="ECO:0000256" key="1">
    <source>
        <dbReference type="SAM" id="MobiDB-lite"/>
    </source>
</evidence>
<dbReference type="InterPro" id="IPR019554">
    <property type="entry name" value="Soluble_ligand-bd"/>
</dbReference>